<dbReference type="GO" id="GO:0005829">
    <property type="term" value="C:cytosol"/>
    <property type="evidence" value="ECO:0007669"/>
    <property type="project" value="TreeGrafter"/>
</dbReference>
<evidence type="ECO:0000256" key="4">
    <source>
        <dbReference type="ARBA" id="ARBA00013059"/>
    </source>
</evidence>
<feature type="domain" description="ACT" evidence="11">
    <location>
        <begin position="16"/>
        <end position="91"/>
    </location>
</feature>
<dbReference type="Proteomes" id="UP000823915">
    <property type="component" value="Unassembled WGS sequence"/>
</dbReference>
<dbReference type="EMBL" id="DXDU01000108">
    <property type="protein sequence ID" value="HIY26871.1"/>
    <property type="molecule type" value="Genomic_DNA"/>
</dbReference>
<accession>A0A9D1YCZ0</accession>
<dbReference type="InterPro" id="IPR002912">
    <property type="entry name" value="ACT_dom"/>
</dbReference>
<comment type="catalytic activity">
    <reaction evidence="10">
        <text>L-aspartate + ATP = 4-phospho-L-aspartate + ADP</text>
        <dbReference type="Rhea" id="RHEA:23776"/>
        <dbReference type="ChEBI" id="CHEBI:29991"/>
        <dbReference type="ChEBI" id="CHEBI:30616"/>
        <dbReference type="ChEBI" id="CHEBI:57535"/>
        <dbReference type="ChEBI" id="CHEBI:456216"/>
        <dbReference type="EC" id="2.7.2.4"/>
    </reaction>
</comment>
<evidence type="ECO:0000256" key="5">
    <source>
        <dbReference type="ARBA" id="ARBA00022679"/>
    </source>
</evidence>
<proteinExistence type="inferred from homology"/>
<dbReference type="EC" id="2.7.2.4" evidence="4"/>
<dbReference type="AlphaFoldDB" id="A0A9D1YCZ0"/>
<evidence type="ECO:0000256" key="7">
    <source>
        <dbReference type="ARBA" id="ARBA00022777"/>
    </source>
</evidence>
<evidence type="ECO:0000256" key="3">
    <source>
        <dbReference type="ARBA" id="ARBA00010122"/>
    </source>
</evidence>
<evidence type="ECO:0000256" key="1">
    <source>
        <dbReference type="ARBA" id="ARBA00004986"/>
    </source>
</evidence>
<reference evidence="12" key="1">
    <citation type="journal article" date="2021" name="PeerJ">
        <title>Extensive microbial diversity within the chicken gut microbiome revealed by metagenomics and culture.</title>
        <authorList>
            <person name="Gilroy R."/>
            <person name="Ravi A."/>
            <person name="Getino M."/>
            <person name="Pursley I."/>
            <person name="Horton D.L."/>
            <person name="Alikhan N.F."/>
            <person name="Baker D."/>
            <person name="Gharbi K."/>
            <person name="Hall N."/>
            <person name="Watson M."/>
            <person name="Adriaenssens E.M."/>
            <person name="Foster-Nyarko E."/>
            <person name="Jarju S."/>
            <person name="Secka A."/>
            <person name="Antonio M."/>
            <person name="Oren A."/>
            <person name="Chaudhuri R.R."/>
            <person name="La Ragione R."/>
            <person name="Hildebrand F."/>
            <person name="Pallen M.J."/>
        </authorList>
    </citation>
    <scope>NUCLEOTIDE SEQUENCE</scope>
    <source>
        <strain evidence="12">1282</strain>
    </source>
</reference>
<comment type="caution">
    <text evidence="12">The sequence shown here is derived from an EMBL/GenBank/DDBJ whole genome shotgun (WGS) entry which is preliminary data.</text>
</comment>
<evidence type="ECO:0000256" key="6">
    <source>
        <dbReference type="ARBA" id="ARBA00022741"/>
    </source>
</evidence>
<evidence type="ECO:0000313" key="12">
    <source>
        <dbReference type="EMBL" id="HIY26871.1"/>
    </source>
</evidence>
<keyword evidence="7" id="KW-0418">Kinase</keyword>
<evidence type="ECO:0000313" key="13">
    <source>
        <dbReference type="Proteomes" id="UP000823915"/>
    </source>
</evidence>
<evidence type="ECO:0000256" key="10">
    <source>
        <dbReference type="ARBA" id="ARBA00047872"/>
    </source>
</evidence>
<keyword evidence="5" id="KW-0808">Transferase</keyword>
<dbReference type="GO" id="GO:0009089">
    <property type="term" value="P:lysine biosynthetic process via diaminopimelate"/>
    <property type="evidence" value="ECO:0007669"/>
    <property type="project" value="TreeGrafter"/>
</dbReference>
<dbReference type="InterPro" id="IPR054352">
    <property type="entry name" value="ACT_Aspartokinase"/>
</dbReference>
<reference evidence="12" key="2">
    <citation type="submission" date="2021-04" db="EMBL/GenBank/DDBJ databases">
        <authorList>
            <person name="Gilroy R."/>
        </authorList>
    </citation>
    <scope>NUCLEOTIDE SEQUENCE</scope>
    <source>
        <strain evidence="12">1282</strain>
    </source>
</reference>
<comment type="pathway">
    <text evidence="1">Amino-acid biosynthesis; L-methionine biosynthesis via de novo pathway; L-homoserine from L-aspartate: step 1/3.</text>
</comment>
<dbReference type="PANTHER" id="PTHR21499:SF3">
    <property type="entry name" value="ASPARTOKINASE"/>
    <property type="match status" value="1"/>
</dbReference>
<dbReference type="Pfam" id="PF22468">
    <property type="entry name" value="ACT_9"/>
    <property type="match status" value="1"/>
</dbReference>
<comment type="similarity">
    <text evidence="3">Belongs to the aspartokinase family.</text>
</comment>
<dbReference type="Gene3D" id="3.30.70.260">
    <property type="match status" value="2"/>
</dbReference>
<evidence type="ECO:0000256" key="8">
    <source>
        <dbReference type="ARBA" id="ARBA00022840"/>
    </source>
</evidence>
<dbReference type="PANTHER" id="PTHR21499">
    <property type="entry name" value="ASPARTATE KINASE"/>
    <property type="match status" value="1"/>
</dbReference>
<dbReference type="InterPro" id="IPR045865">
    <property type="entry name" value="ACT-like_dom_sf"/>
</dbReference>
<dbReference type="GO" id="GO:0005524">
    <property type="term" value="F:ATP binding"/>
    <property type="evidence" value="ECO:0007669"/>
    <property type="project" value="UniProtKB-KW"/>
</dbReference>
<gene>
    <name evidence="12" type="ORF">H9838_06835</name>
</gene>
<organism evidence="12 13">
    <name type="scientific">Candidatus Acutalibacter pullistercoris</name>
    <dbReference type="NCBI Taxonomy" id="2838418"/>
    <lineage>
        <taxon>Bacteria</taxon>
        <taxon>Bacillati</taxon>
        <taxon>Bacillota</taxon>
        <taxon>Clostridia</taxon>
        <taxon>Eubacteriales</taxon>
        <taxon>Acutalibacteraceae</taxon>
        <taxon>Acutalibacter</taxon>
    </lineage>
</organism>
<evidence type="ECO:0000259" key="11">
    <source>
        <dbReference type="PROSITE" id="PS51671"/>
    </source>
</evidence>
<keyword evidence="8" id="KW-0067">ATP-binding</keyword>
<keyword evidence="6" id="KW-0547">Nucleotide-binding</keyword>
<evidence type="ECO:0000256" key="9">
    <source>
        <dbReference type="ARBA" id="ARBA00023154"/>
    </source>
</evidence>
<sequence length="152" mass="16314">MSDSMVISTVDDITLVTLAGFPAKVETLAKVFDTISQYDINIDVISMAPTQSAYTGLSFTIADSDLIKILSFTSALKKEKDLDVIVSSVNHKISVRDPAMKNTPGIAAQVFNAIAQTDADIRLITTSDIEISLLVTEADYDTVLAAIQKVKG</sequence>
<dbReference type="CDD" id="cd04891">
    <property type="entry name" value="ACT_AK-LysC-DapG-like_1"/>
    <property type="match status" value="1"/>
</dbReference>
<dbReference type="GO" id="GO:0004072">
    <property type="term" value="F:aspartate kinase activity"/>
    <property type="evidence" value="ECO:0007669"/>
    <property type="project" value="UniProtKB-EC"/>
</dbReference>
<keyword evidence="9" id="KW-0028">Amino-acid biosynthesis</keyword>
<dbReference type="GO" id="GO:0009090">
    <property type="term" value="P:homoserine biosynthetic process"/>
    <property type="evidence" value="ECO:0007669"/>
    <property type="project" value="TreeGrafter"/>
</dbReference>
<dbReference type="PROSITE" id="PS51671">
    <property type="entry name" value="ACT"/>
    <property type="match status" value="1"/>
</dbReference>
<evidence type="ECO:0000256" key="2">
    <source>
        <dbReference type="ARBA" id="ARBA00005139"/>
    </source>
</evidence>
<keyword evidence="9" id="KW-0457">Lysine biosynthesis</keyword>
<protein>
    <recommendedName>
        <fullName evidence="4">aspartate kinase</fullName>
        <ecNumber evidence="4">2.7.2.4</ecNumber>
    </recommendedName>
</protein>
<name>A0A9D1YCZ0_9FIRM</name>
<comment type="pathway">
    <text evidence="2">Amino-acid biosynthesis; L-threonine biosynthesis; L-threonine from L-aspartate: step 1/5.</text>
</comment>
<dbReference type="SUPFAM" id="SSF55021">
    <property type="entry name" value="ACT-like"/>
    <property type="match status" value="2"/>
</dbReference>